<name>A0AAN7V684_9COLE</name>
<dbReference type="PROSITE" id="PS51352">
    <property type="entry name" value="THIOREDOXIN_2"/>
    <property type="match status" value="1"/>
</dbReference>
<evidence type="ECO:0000313" key="12">
    <source>
        <dbReference type="Proteomes" id="UP001329430"/>
    </source>
</evidence>
<dbReference type="EC" id="1.11.1.24" evidence="2"/>
<keyword evidence="6 8" id="KW-0676">Redox-active center</keyword>
<dbReference type="GO" id="GO:0005829">
    <property type="term" value="C:cytosol"/>
    <property type="evidence" value="ECO:0007669"/>
    <property type="project" value="TreeGrafter"/>
</dbReference>
<evidence type="ECO:0000256" key="7">
    <source>
        <dbReference type="ARBA" id="ARBA00049091"/>
    </source>
</evidence>
<keyword evidence="12" id="KW-1185">Reference proteome</keyword>
<dbReference type="PANTHER" id="PTHR10681">
    <property type="entry name" value="THIOREDOXIN PEROXIDASE"/>
    <property type="match status" value="1"/>
</dbReference>
<evidence type="ECO:0000313" key="11">
    <source>
        <dbReference type="EMBL" id="KAK5642660.1"/>
    </source>
</evidence>
<evidence type="ECO:0000256" key="3">
    <source>
        <dbReference type="ARBA" id="ARBA00022559"/>
    </source>
</evidence>
<evidence type="ECO:0000256" key="4">
    <source>
        <dbReference type="ARBA" id="ARBA00022862"/>
    </source>
</evidence>
<dbReference type="PIRSF" id="PIRSF000239">
    <property type="entry name" value="AHPC"/>
    <property type="match status" value="1"/>
</dbReference>
<comment type="similarity">
    <text evidence="1">Belongs to the peroxiredoxin family. AhpC/Prx1 subfamily.</text>
</comment>
<dbReference type="InterPro" id="IPR013766">
    <property type="entry name" value="Thioredoxin_domain"/>
</dbReference>
<evidence type="ECO:0000256" key="5">
    <source>
        <dbReference type="ARBA" id="ARBA00023002"/>
    </source>
</evidence>
<feature type="active site" description="Cysteine sulfenic acid (-SOH) intermediate; for peroxidase activity" evidence="9">
    <location>
        <position position="44"/>
    </location>
</feature>
<dbReference type="Pfam" id="PF00578">
    <property type="entry name" value="AhpC-TSA"/>
    <property type="match status" value="1"/>
</dbReference>
<dbReference type="InterPro" id="IPR036249">
    <property type="entry name" value="Thioredoxin-like_sf"/>
</dbReference>
<keyword evidence="5 8" id="KW-0560">Oxidoreductase</keyword>
<gene>
    <name evidence="11" type="ORF">RI129_008827</name>
</gene>
<evidence type="ECO:0000256" key="8">
    <source>
        <dbReference type="PIRNR" id="PIRNR000239"/>
    </source>
</evidence>
<reference evidence="11 12" key="1">
    <citation type="journal article" date="2024" name="Insects">
        <title>An Improved Chromosome-Level Genome Assembly of the Firefly Pyrocoelia pectoralis.</title>
        <authorList>
            <person name="Fu X."/>
            <person name="Meyer-Rochow V.B."/>
            <person name="Ballantyne L."/>
            <person name="Zhu X."/>
        </authorList>
    </citation>
    <scope>NUCLEOTIDE SEQUENCE [LARGE SCALE GENOMIC DNA]</scope>
    <source>
        <strain evidence="11">XCY_ONT2</strain>
    </source>
</reference>
<dbReference type="PANTHER" id="PTHR10681:SF121">
    <property type="entry name" value="ALKYL HYDROPEROXIDE REDUCTASE C"/>
    <property type="match status" value="1"/>
</dbReference>
<dbReference type="AlphaFoldDB" id="A0AAN7V684"/>
<dbReference type="GO" id="GO:0042744">
    <property type="term" value="P:hydrogen peroxide catabolic process"/>
    <property type="evidence" value="ECO:0007669"/>
    <property type="project" value="TreeGrafter"/>
</dbReference>
<dbReference type="Proteomes" id="UP001329430">
    <property type="component" value="Chromosome 6"/>
</dbReference>
<evidence type="ECO:0000256" key="2">
    <source>
        <dbReference type="ARBA" id="ARBA00013017"/>
    </source>
</evidence>
<keyword evidence="3 8" id="KW-0575">Peroxidase</keyword>
<accession>A0AAN7V684</accession>
<dbReference type="InterPro" id="IPR050217">
    <property type="entry name" value="Peroxiredoxin"/>
</dbReference>
<dbReference type="GO" id="GO:0008379">
    <property type="term" value="F:thioredoxin peroxidase activity"/>
    <property type="evidence" value="ECO:0007669"/>
    <property type="project" value="TreeGrafter"/>
</dbReference>
<evidence type="ECO:0000256" key="1">
    <source>
        <dbReference type="ARBA" id="ARBA00009796"/>
    </source>
</evidence>
<evidence type="ECO:0000256" key="6">
    <source>
        <dbReference type="ARBA" id="ARBA00023284"/>
    </source>
</evidence>
<dbReference type="Gene3D" id="3.30.1020.10">
    <property type="entry name" value="Antioxidant, Horf6, Chain A, domain2"/>
    <property type="match status" value="1"/>
</dbReference>
<dbReference type="Gene3D" id="3.40.30.10">
    <property type="entry name" value="Glutaredoxin"/>
    <property type="match status" value="1"/>
</dbReference>
<protein>
    <recommendedName>
        <fullName evidence="2">thioredoxin-dependent peroxiredoxin</fullName>
        <ecNumber evidence="2">1.11.1.24</ecNumber>
    </recommendedName>
</protein>
<keyword evidence="4 8" id="KW-0049">Antioxidant</keyword>
<dbReference type="GO" id="GO:0006979">
    <property type="term" value="P:response to oxidative stress"/>
    <property type="evidence" value="ECO:0007669"/>
    <property type="project" value="TreeGrafter"/>
</dbReference>
<dbReference type="InterPro" id="IPR024706">
    <property type="entry name" value="Peroxiredoxin_AhpC-typ"/>
</dbReference>
<proteinExistence type="inferred from homology"/>
<dbReference type="GO" id="GO:0045454">
    <property type="term" value="P:cell redox homeostasis"/>
    <property type="evidence" value="ECO:0007669"/>
    <property type="project" value="TreeGrafter"/>
</dbReference>
<dbReference type="SUPFAM" id="SSF52833">
    <property type="entry name" value="Thioredoxin-like"/>
    <property type="match status" value="1"/>
</dbReference>
<dbReference type="Pfam" id="PF10417">
    <property type="entry name" value="1-cysPrx_C"/>
    <property type="match status" value="1"/>
</dbReference>
<dbReference type="EMBL" id="JAVRBK010000006">
    <property type="protein sequence ID" value="KAK5642660.1"/>
    <property type="molecule type" value="Genomic_DNA"/>
</dbReference>
<dbReference type="InterPro" id="IPR000866">
    <property type="entry name" value="AhpC/TSA"/>
</dbReference>
<sequence length="220" mass="25204">MVKVDEFFPNFQAKTTTGPIDFYEWMENSWCLLVSYNFDFNAICTSELAKLAEMNYQFKERNVKLIAVSCNLLHSHVEWMTDIRSYINFNNANPLPYPIISDEKCDLALELNTLEHNLTLLNGVFKTSRASILVDPNKRTRLSMTYPSNVGRNFDEIIRIIDALQVVDGHQGVATPAHWKAGQDVIITSNIPDNKLFAKFPYMTVKVLPSGKTRVRKTHL</sequence>
<dbReference type="InterPro" id="IPR019479">
    <property type="entry name" value="Peroxiredoxin_C"/>
</dbReference>
<feature type="domain" description="Thioredoxin" evidence="10">
    <location>
        <begin position="2"/>
        <end position="166"/>
    </location>
</feature>
<comment type="catalytic activity">
    <reaction evidence="7">
        <text>a hydroperoxide + [thioredoxin]-dithiol = an alcohol + [thioredoxin]-disulfide + H2O</text>
        <dbReference type="Rhea" id="RHEA:62620"/>
        <dbReference type="Rhea" id="RHEA-COMP:10698"/>
        <dbReference type="Rhea" id="RHEA-COMP:10700"/>
        <dbReference type="ChEBI" id="CHEBI:15377"/>
        <dbReference type="ChEBI" id="CHEBI:29950"/>
        <dbReference type="ChEBI" id="CHEBI:30879"/>
        <dbReference type="ChEBI" id="CHEBI:35924"/>
        <dbReference type="ChEBI" id="CHEBI:50058"/>
        <dbReference type="EC" id="1.11.1.24"/>
    </reaction>
</comment>
<organism evidence="11 12">
    <name type="scientific">Pyrocoelia pectoralis</name>
    <dbReference type="NCBI Taxonomy" id="417401"/>
    <lineage>
        <taxon>Eukaryota</taxon>
        <taxon>Metazoa</taxon>
        <taxon>Ecdysozoa</taxon>
        <taxon>Arthropoda</taxon>
        <taxon>Hexapoda</taxon>
        <taxon>Insecta</taxon>
        <taxon>Pterygota</taxon>
        <taxon>Neoptera</taxon>
        <taxon>Endopterygota</taxon>
        <taxon>Coleoptera</taxon>
        <taxon>Polyphaga</taxon>
        <taxon>Elateriformia</taxon>
        <taxon>Elateroidea</taxon>
        <taxon>Lampyridae</taxon>
        <taxon>Lampyrinae</taxon>
        <taxon>Pyrocoelia</taxon>
    </lineage>
</organism>
<dbReference type="GO" id="GO:0033554">
    <property type="term" value="P:cellular response to stress"/>
    <property type="evidence" value="ECO:0007669"/>
    <property type="project" value="TreeGrafter"/>
</dbReference>
<evidence type="ECO:0000256" key="9">
    <source>
        <dbReference type="PIRSR" id="PIRSR000239-1"/>
    </source>
</evidence>
<comment type="function">
    <text evidence="8">Thiol-specific peroxidase that catalyzes the reduction of hydrogen peroxide and organic hydroperoxides to water and alcohols, respectively.</text>
</comment>
<evidence type="ECO:0000259" key="10">
    <source>
        <dbReference type="PROSITE" id="PS51352"/>
    </source>
</evidence>
<comment type="caution">
    <text evidence="11">The sequence shown here is derived from an EMBL/GenBank/DDBJ whole genome shotgun (WGS) entry which is preliminary data.</text>
</comment>